<evidence type="ECO:0000313" key="1">
    <source>
        <dbReference type="EMBL" id="KAF7831120.1"/>
    </source>
</evidence>
<name>A0A834TYX0_9FABA</name>
<sequence length="90" mass="9828">MHSVSRYKFPDTLSLRKIRDLSSGGGGAGCVNLSELLIGTTNDIVSRCVLGDKFNTKADGRVVRLVRKVMVNLARSVWGIISLRLVGLIR</sequence>
<accession>A0A834TYX0</accession>
<reference evidence="1" key="1">
    <citation type="submission" date="2020-09" db="EMBL/GenBank/DDBJ databases">
        <title>Genome-Enabled Discovery of Anthraquinone Biosynthesis in Senna tora.</title>
        <authorList>
            <person name="Kang S.-H."/>
            <person name="Pandey R.P."/>
            <person name="Lee C.-M."/>
            <person name="Sim J.-S."/>
            <person name="Jeong J.-T."/>
            <person name="Choi B.-S."/>
            <person name="Jung M."/>
            <person name="Ginzburg D."/>
            <person name="Zhao K."/>
            <person name="Won S.Y."/>
            <person name="Oh T.-J."/>
            <person name="Yu Y."/>
            <person name="Kim N.-H."/>
            <person name="Lee O.R."/>
            <person name="Lee T.-H."/>
            <person name="Bashyal P."/>
            <person name="Kim T.-S."/>
            <person name="Lee W.-H."/>
            <person name="Kawkins C."/>
            <person name="Kim C.-K."/>
            <person name="Kim J.S."/>
            <person name="Ahn B.O."/>
            <person name="Rhee S.Y."/>
            <person name="Sohng J.K."/>
        </authorList>
    </citation>
    <scope>NUCLEOTIDE SEQUENCE</scope>
    <source>
        <tissue evidence="1">Leaf</tissue>
    </source>
</reference>
<proteinExistence type="predicted"/>
<dbReference type="EMBL" id="JAAIUW010000005">
    <property type="protein sequence ID" value="KAF7831120.1"/>
    <property type="molecule type" value="Genomic_DNA"/>
</dbReference>
<keyword evidence="2" id="KW-1185">Reference proteome</keyword>
<protein>
    <submittedName>
        <fullName evidence="1">Cytochrome P450 71A1-like</fullName>
    </submittedName>
</protein>
<evidence type="ECO:0000313" key="2">
    <source>
        <dbReference type="Proteomes" id="UP000634136"/>
    </source>
</evidence>
<dbReference type="Proteomes" id="UP000634136">
    <property type="component" value="Unassembled WGS sequence"/>
</dbReference>
<organism evidence="1 2">
    <name type="scientific">Senna tora</name>
    <dbReference type="NCBI Taxonomy" id="362788"/>
    <lineage>
        <taxon>Eukaryota</taxon>
        <taxon>Viridiplantae</taxon>
        <taxon>Streptophyta</taxon>
        <taxon>Embryophyta</taxon>
        <taxon>Tracheophyta</taxon>
        <taxon>Spermatophyta</taxon>
        <taxon>Magnoliopsida</taxon>
        <taxon>eudicotyledons</taxon>
        <taxon>Gunneridae</taxon>
        <taxon>Pentapetalae</taxon>
        <taxon>rosids</taxon>
        <taxon>fabids</taxon>
        <taxon>Fabales</taxon>
        <taxon>Fabaceae</taxon>
        <taxon>Caesalpinioideae</taxon>
        <taxon>Cassia clade</taxon>
        <taxon>Senna</taxon>
    </lineage>
</organism>
<comment type="caution">
    <text evidence="1">The sequence shown here is derived from an EMBL/GenBank/DDBJ whole genome shotgun (WGS) entry which is preliminary data.</text>
</comment>
<dbReference type="OrthoDB" id="1431964at2759"/>
<dbReference type="AlphaFoldDB" id="A0A834TYX0"/>
<gene>
    <name evidence="1" type="ORF">G2W53_013453</name>
</gene>